<dbReference type="NCBIfam" id="TIGR01987">
    <property type="entry name" value="HI0074"/>
    <property type="match status" value="1"/>
</dbReference>
<dbReference type="InterPro" id="IPR010235">
    <property type="entry name" value="HepT"/>
</dbReference>
<dbReference type="EMBL" id="VYDO01000221">
    <property type="protein sequence ID" value="MYG38669.1"/>
    <property type="molecule type" value="Genomic_DNA"/>
</dbReference>
<dbReference type="Pfam" id="PF08780">
    <property type="entry name" value="NTase_sub_bind"/>
    <property type="match status" value="1"/>
</dbReference>
<organism evidence="1">
    <name type="scientific">Synechococcus sp. SB0676_bin_10</name>
    <dbReference type="NCBI Taxonomy" id="2604869"/>
    <lineage>
        <taxon>Bacteria</taxon>
        <taxon>Bacillati</taxon>
        <taxon>Cyanobacteriota</taxon>
        <taxon>Cyanophyceae</taxon>
        <taxon>Synechococcales</taxon>
        <taxon>Synechococcaceae</taxon>
        <taxon>Synechococcus</taxon>
    </lineage>
</organism>
<reference evidence="1" key="1">
    <citation type="submission" date="2019-09" db="EMBL/GenBank/DDBJ databases">
        <title>Characterisation of the sponge microbiome using genome-centric metagenomics.</title>
        <authorList>
            <person name="Engelberts J.P."/>
            <person name="Robbins S.J."/>
            <person name="De Goeij J.M."/>
            <person name="Aranda M."/>
            <person name="Bell S.C."/>
            <person name="Webster N.S."/>
        </authorList>
    </citation>
    <scope>NUCLEOTIDE SEQUENCE</scope>
    <source>
        <strain evidence="1">SB0676_bin_10</strain>
    </source>
</reference>
<dbReference type="SUPFAM" id="SSF81593">
    <property type="entry name" value="Nucleotidyltransferase substrate binding subunit/domain"/>
    <property type="match status" value="1"/>
</dbReference>
<proteinExistence type="predicted"/>
<dbReference type="PROSITE" id="PS51257">
    <property type="entry name" value="PROKAR_LIPOPROTEIN"/>
    <property type="match status" value="1"/>
</dbReference>
<gene>
    <name evidence="1" type="ORF">F4162_06795</name>
</gene>
<keyword evidence="1" id="KW-0808">Transferase</keyword>
<protein>
    <submittedName>
        <fullName evidence="1">Nucleotidyltransferase</fullName>
    </submittedName>
</protein>
<sequence length="131" mass="15143">MRWRQRLDNFSNALAQLGAACNQPGYTDLERSGLVQTFEFSFEPAWKTLQDLLLYEGYGARTPRAAIRQGFESEYLDEEDCETLLDALEKRNLLSHAYRKELALEAETLIRTRYHPALARLHATLEAHRQA</sequence>
<name>A0A6B1F7C3_9SYNE</name>
<dbReference type="Gene3D" id="1.20.120.330">
    <property type="entry name" value="Nucleotidyltransferases domain 2"/>
    <property type="match status" value="1"/>
</dbReference>
<dbReference type="GO" id="GO:0016740">
    <property type="term" value="F:transferase activity"/>
    <property type="evidence" value="ECO:0007669"/>
    <property type="project" value="UniProtKB-KW"/>
</dbReference>
<dbReference type="AlphaFoldDB" id="A0A6B1F7C3"/>
<comment type="caution">
    <text evidence="1">The sequence shown here is derived from an EMBL/GenBank/DDBJ whole genome shotgun (WGS) entry which is preliminary data.</text>
</comment>
<evidence type="ECO:0000313" key="1">
    <source>
        <dbReference type="EMBL" id="MYG38669.1"/>
    </source>
</evidence>
<accession>A0A6B1F7C3</accession>